<dbReference type="AlphaFoldDB" id="A0A250F0R1"/>
<keyword evidence="1" id="KW-0472">Membrane</keyword>
<name>A0A250F0R1_CAPSP</name>
<sequence>MNAEKQGMDNGLELLNKVIKSNEDNIEKLADVVFAYQDILDLVGEFESSASSLNHRIKNLETSFKDISKQIESTTKFIPKSIKTDLSENTLSRLEHFEKKSKSLKYLLIGSFSCLGIAIIVMCLSFYFSKQWYDTSIKTKEEIRSQIFKEMRAEGKDFYDIEVFNRLKMNTEIINKWIERNPKQGNNFLKFKEGYEAK</sequence>
<evidence type="ECO:0000256" key="1">
    <source>
        <dbReference type="SAM" id="Phobius"/>
    </source>
</evidence>
<proteinExistence type="predicted"/>
<reference evidence="3" key="1">
    <citation type="submission" date="2017-06" db="EMBL/GenBank/DDBJ databases">
        <title>Capnocytophaga spp. assemblies.</title>
        <authorList>
            <person name="Gulvik C.A."/>
        </authorList>
    </citation>
    <scope>NUCLEOTIDE SEQUENCE [LARGE SCALE GENOMIC DNA]</scope>
    <source>
        <strain evidence="3">H4486</strain>
    </source>
</reference>
<evidence type="ECO:0000313" key="2">
    <source>
        <dbReference type="EMBL" id="ATA78743.1"/>
    </source>
</evidence>
<keyword evidence="1" id="KW-0812">Transmembrane</keyword>
<gene>
    <name evidence="2" type="ORF">CGC59_03190</name>
</gene>
<keyword evidence="1" id="KW-1133">Transmembrane helix</keyword>
<accession>A0A250F0R1</accession>
<dbReference type="EMBL" id="CP022383">
    <property type="protein sequence ID" value="ATA78743.1"/>
    <property type="molecule type" value="Genomic_DNA"/>
</dbReference>
<evidence type="ECO:0000313" key="3">
    <source>
        <dbReference type="Proteomes" id="UP000217334"/>
    </source>
</evidence>
<dbReference type="Proteomes" id="UP000217334">
    <property type="component" value="Chromosome"/>
</dbReference>
<dbReference type="RefSeq" id="WP_095900854.1">
    <property type="nucleotide sequence ID" value="NZ_CP022383.1"/>
</dbReference>
<feature type="transmembrane region" description="Helical" evidence="1">
    <location>
        <begin position="106"/>
        <end position="128"/>
    </location>
</feature>
<protein>
    <submittedName>
        <fullName evidence="2">Uncharacterized protein</fullName>
    </submittedName>
</protein>
<organism evidence="2 3">
    <name type="scientific">Capnocytophaga sputigena</name>
    <dbReference type="NCBI Taxonomy" id="1019"/>
    <lineage>
        <taxon>Bacteria</taxon>
        <taxon>Pseudomonadati</taxon>
        <taxon>Bacteroidota</taxon>
        <taxon>Flavobacteriia</taxon>
        <taxon>Flavobacteriales</taxon>
        <taxon>Flavobacteriaceae</taxon>
        <taxon>Capnocytophaga</taxon>
    </lineage>
</organism>